<keyword evidence="2" id="KW-0472">Membrane</keyword>
<evidence type="ECO:0000313" key="3">
    <source>
        <dbReference type="EMBL" id="KZV37631.1"/>
    </source>
</evidence>
<reference evidence="3 4" key="1">
    <citation type="journal article" date="2015" name="Proc. Natl. Acad. Sci. U.S.A.">
        <title>The resurrection genome of Boea hygrometrica: A blueprint for survival of dehydration.</title>
        <authorList>
            <person name="Xiao L."/>
            <person name="Yang G."/>
            <person name="Zhang L."/>
            <person name="Yang X."/>
            <person name="Zhao S."/>
            <person name="Ji Z."/>
            <person name="Zhou Q."/>
            <person name="Hu M."/>
            <person name="Wang Y."/>
            <person name="Chen M."/>
            <person name="Xu Y."/>
            <person name="Jin H."/>
            <person name="Xiao X."/>
            <person name="Hu G."/>
            <person name="Bao F."/>
            <person name="Hu Y."/>
            <person name="Wan P."/>
            <person name="Li L."/>
            <person name="Deng X."/>
            <person name="Kuang T."/>
            <person name="Xiang C."/>
            <person name="Zhu J.K."/>
            <person name="Oliver M.J."/>
            <person name="He Y."/>
        </authorList>
    </citation>
    <scope>NUCLEOTIDE SEQUENCE [LARGE SCALE GENOMIC DNA]</scope>
    <source>
        <strain evidence="4">cv. XS01</strain>
    </source>
</reference>
<sequence>MVNTEDNHRIPHTTLNPSVRTAANSRQSSAAVPPNPLAKVLRKLRRVQKLCYQISHRNPASSCAKFSRIRTPIPDFVLPVFSPAEFKRLVYLIQTPLALIFAFVIWVYEIFRLSGLLCVTNGLDPEFKRLVYLIQTPLALIFAFVIWVYEIFRLSGLLCVTNGLDPLEEQNLGTDQ</sequence>
<feature type="compositionally biased region" description="Polar residues" evidence="1">
    <location>
        <begin position="13"/>
        <end position="30"/>
    </location>
</feature>
<evidence type="ECO:0000256" key="1">
    <source>
        <dbReference type="SAM" id="MobiDB-lite"/>
    </source>
</evidence>
<feature type="region of interest" description="Disordered" evidence="1">
    <location>
        <begin position="1"/>
        <end position="33"/>
    </location>
</feature>
<protein>
    <submittedName>
        <fullName evidence="3">Uncharacterized protein</fullName>
    </submittedName>
</protein>
<gene>
    <name evidence="3" type="ORF">F511_22898</name>
</gene>
<dbReference type="EMBL" id="KV002545">
    <property type="protein sequence ID" value="KZV37631.1"/>
    <property type="molecule type" value="Genomic_DNA"/>
</dbReference>
<evidence type="ECO:0000313" key="4">
    <source>
        <dbReference type="Proteomes" id="UP000250235"/>
    </source>
</evidence>
<keyword evidence="2" id="KW-1133">Transmembrane helix</keyword>
<organism evidence="3 4">
    <name type="scientific">Dorcoceras hygrometricum</name>
    <dbReference type="NCBI Taxonomy" id="472368"/>
    <lineage>
        <taxon>Eukaryota</taxon>
        <taxon>Viridiplantae</taxon>
        <taxon>Streptophyta</taxon>
        <taxon>Embryophyta</taxon>
        <taxon>Tracheophyta</taxon>
        <taxon>Spermatophyta</taxon>
        <taxon>Magnoliopsida</taxon>
        <taxon>eudicotyledons</taxon>
        <taxon>Gunneridae</taxon>
        <taxon>Pentapetalae</taxon>
        <taxon>asterids</taxon>
        <taxon>lamiids</taxon>
        <taxon>Lamiales</taxon>
        <taxon>Gesneriaceae</taxon>
        <taxon>Didymocarpoideae</taxon>
        <taxon>Trichosporeae</taxon>
        <taxon>Loxocarpinae</taxon>
        <taxon>Dorcoceras</taxon>
    </lineage>
</organism>
<dbReference type="AlphaFoldDB" id="A0A2Z7BSQ5"/>
<feature type="transmembrane region" description="Helical" evidence="2">
    <location>
        <begin position="89"/>
        <end position="110"/>
    </location>
</feature>
<evidence type="ECO:0000256" key="2">
    <source>
        <dbReference type="SAM" id="Phobius"/>
    </source>
</evidence>
<accession>A0A2Z7BSQ5</accession>
<dbReference type="Proteomes" id="UP000250235">
    <property type="component" value="Unassembled WGS sequence"/>
</dbReference>
<feature type="transmembrane region" description="Helical" evidence="2">
    <location>
        <begin position="130"/>
        <end position="149"/>
    </location>
</feature>
<name>A0A2Z7BSQ5_9LAMI</name>
<keyword evidence="4" id="KW-1185">Reference proteome</keyword>
<keyword evidence="2" id="KW-0812">Transmembrane</keyword>
<proteinExistence type="predicted"/>